<comment type="caution">
    <text evidence="1">The sequence shown here is derived from an EMBL/GenBank/DDBJ whole genome shotgun (WGS) entry which is preliminary data.</text>
</comment>
<name>A0A919N873_9ACTN</name>
<dbReference type="RefSeq" id="WP_203681277.1">
    <property type="nucleotide sequence ID" value="NZ_BOMW01000034.1"/>
</dbReference>
<protein>
    <recommendedName>
        <fullName evidence="3">Excreted virulence factor EspC (Type VII ESX diderm)</fullName>
    </recommendedName>
</protein>
<reference evidence="1" key="1">
    <citation type="submission" date="2021-01" db="EMBL/GenBank/DDBJ databases">
        <title>Whole genome shotgun sequence of Actinoplanes siamensis NBRC 109076.</title>
        <authorList>
            <person name="Komaki H."/>
            <person name="Tamura T."/>
        </authorList>
    </citation>
    <scope>NUCLEOTIDE SEQUENCE</scope>
    <source>
        <strain evidence="1">NBRC 109076</strain>
    </source>
</reference>
<evidence type="ECO:0008006" key="3">
    <source>
        <dbReference type="Google" id="ProtNLM"/>
    </source>
</evidence>
<sequence length="95" mass="9689">MNPDIDVDIRQLHGTTSAVEGTAARVREAAASAPPPVPGPRWSSVDAAASAAGAAARSLRNLGAGLTDTADQIEHTIAEYAAADTRAATRLRAAR</sequence>
<accession>A0A919N873</accession>
<keyword evidence="2" id="KW-1185">Reference proteome</keyword>
<evidence type="ECO:0000313" key="1">
    <source>
        <dbReference type="EMBL" id="GIF06168.1"/>
    </source>
</evidence>
<proteinExistence type="predicted"/>
<dbReference type="Proteomes" id="UP000629619">
    <property type="component" value="Unassembled WGS sequence"/>
</dbReference>
<gene>
    <name evidence="1" type="ORF">Asi03nite_37060</name>
</gene>
<evidence type="ECO:0000313" key="2">
    <source>
        <dbReference type="Proteomes" id="UP000629619"/>
    </source>
</evidence>
<dbReference type="AlphaFoldDB" id="A0A919N873"/>
<organism evidence="1 2">
    <name type="scientific">Actinoplanes siamensis</name>
    <dbReference type="NCBI Taxonomy" id="1223317"/>
    <lineage>
        <taxon>Bacteria</taxon>
        <taxon>Bacillati</taxon>
        <taxon>Actinomycetota</taxon>
        <taxon>Actinomycetes</taxon>
        <taxon>Micromonosporales</taxon>
        <taxon>Micromonosporaceae</taxon>
        <taxon>Actinoplanes</taxon>
    </lineage>
</organism>
<dbReference type="EMBL" id="BOMW01000034">
    <property type="protein sequence ID" value="GIF06168.1"/>
    <property type="molecule type" value="Genomic_DNA"/>
</dbReference>